<dbReference type="GO" id="GO:0120015">
    <property type="term" value="F:sterol transfer activity"/>
    <property type="evidence" value="ECO:0007669"/>
    <property type="project" value="TreeGrafter"/>
</dbReference>
<dbReference type="EMBL" id="LSSN01000401">
    <property type="protein sequence ID" value="OMJ24143.1"/>
    <property type="molecule type" value="Genomic_DNA"/>
</dbReference>
<dbReference type="InterPro" id="IPR004182">
    <property type="entry name" value="GRAM"/>
</dbReference>
<evidence type="ECO:0000256" key="4">
    <source>
        <dbReference type="ARBA" id="ARBA00022989"/>
    </source>
</evidence>
<dbReference type="GO" id="GO:0005739">
    <property type="term" value="C:mitochondrion"/>
    <property type="evidence" value="ECO:0007669"/>
    <property type="project" value="TreeGrafter"/>
</dbReference>
<dbReference type="GO" id="GO:0032366">
    <property type="term" value="P:intracellular sterol transport"/>
    <property type="evidence" value="ECO:0007669"/>
    <property type="project" value="TreeGrafter"/>
</dbReference>
<evidence type="ECO:0000256" key="7">
    <source>
        <dbReference type="SAM" id="Phobius"/>
    </source>
</evidence>
<evidence type="ECO:0000256" key="2">
    <source>
        <dbReference type="ARBA" id="ARBA00006582"/>
    </source>
</evidence>
<feature type="transmembrane region" description="Helical" evidence="7">
    <location>
        <begin position="916"/>
        <end position="942"/>
    </location>
</feature>
<dbReference type="GO" id="GO:0032541">
    <property type="term" value="C:cortical endoplasmic reticulum"/>
    <property type="evidence" value="ECO:0007669"/>
    <property type="project" value="TreeGrafter"/>
</dbReference>
<dbReference type="PANTHER" id="PTHR23319">
    <property type="entry name" value="GRAM DOMAIN CONTAINING 1B, ISOFORM E"/>
    <property type="match status" value="1"/>
</dbReference>
<dbReference type="InterPro" id="IPR011993">
    <property type="entry name" value="PH-like_dom_sf"/>
</dbReference>
<accession>A0A1R1YB70</accession>
<feature type="region of interest" description="Disordered" evidence="6">
    <location>
        <begin position="971"/>
        <end position="995"/>
    </location>
</feature>
<dbReference type="Gene3D" id="2.30.29.30">
    <property type="entry name" value="Pleckstrin-homology domain (PH domain)/Phosphotyrosine-binding domain (PTB)"/>
    <property type="match status" value="1"/>
</dbReference>
<comment type="similarity">
    <text evidence="2">Belongs to the YSP2 family.</text>
</comment>
<dbReference type="Proteomes" id="UP000187283">
    <property type="component" value="Unassembled WGS sequence"/>
</dbReference>
<dbReference type="OrthoDB" id="2162691at2759"/>
<keyword evidence="4 7" id="KW-1133">Transmembrane helix</keyword>
<feature type="transmembrane region" description="Helical" evidence="7">
    <location>
        <begin position="833"/>
        <end position="855"/>
    </location>
</feature>
<feature type="region of interest" description="Disordered" evidence="6">
    <location>
        <begin position="307"/>
        <end position="331"/>
    </location>
</feature>
<feature type="region of interest" description="Disordered" evidence="6">
    <location>
        <begin position="32"/>
        <end position="51"/>
    </location>
</feature>
<dbReference type="SMART" id="SM00568">
    <property type="entry name" value="GRAM"/>
    <property type="match status" value="1"/>
</dbReference>
<keyword evidence="11" id="KW-1185">Reference proteome</keyword>
<dbReference type="AlphaFoldDB" id="A0A1R1YB70"/>
<evidence type="ECO:0000256" key="6">
    <source>
        <dbReference type="SAM" id="MobiDB-lite"/>
    </source>
</evidence>
<dbReference type="InterPro" id="IPR051482">
    <property type="entry name" value="Cholesterol_transport"/>
</dbReference>
<feature type="region of interest" description="Disordered" evidence="6">
    <location>
        <begin position="772"/>
        <end position="791"/>
    </location>
</feature>
<feature type="compositionally biased region" description="Low complexity" evidence="6">
    <location>
        <begin position="32"/>
        <end position="42"/>
    </location>
</feature>
<name>A0A1R1YB70_9FUNG</name>
<sequence length="1033" mass="115626">MIPQLQPYQCDDRKNKDSDLAQCPISSPTALLKAKSSNSSNSIDHKGSNSSFEQININNTSKIPISEIPNLGEFSQNSTYSFDQASPSNDSFNFFDNRNDDDRTSDLNSVYLKKNANFHLLFRNIPINELLIEDYGCALQRDILVQGRLYITNNYLGFYSNIFGWVTNLTLNFEEIVSIEKKNSALIIPNAIRISTLHTKRVFTSFIYRDTAYSLICDLWKKSKSNATFLDHESPTQVVFDHSDSDSINIFDNDSDLTKKDVPDSYNTLNNSSDSLAPTGSDPTDLSKEQYLIKLNQINMFLDEARSVSPQDTPHSANSLNLNANTDASSSKNVKLIEDDLSDTNLSKTQTSECPKSSESFSNSLDCHKSLSRSIPTSGSKIYHTKSKSTNDYFPSLKSGITLNSFPGYDKIKSPIIPQSLNILPDGKSGTFLESDSKFSIPNFPTHCPCGKNSNNIRNHYKNQIFNGTFQIPMPILVRLIFFGLSCSSESENLKYGFDFSKVDLAELDNWKNKYLESQDIKEIEFTNWPAIEKGHCPAQVSTAQIKYTKPLNFSIGPKKALTYENCILIYFDMNDSIVVDVHVSTPDVPAGGNFTVLIRYCFTWHTTSSKENENDKDTVIGLTKMEISFEIEWSKSSWIKGPVESNTLETLNSASIHLNEKINAFIDTHPDVKSNFSPTVLVNPLYSKNSGSTAGTYTNGLSKHPQFLPDDSGHGVLGIPDASGQTMSGAKLNKINNLNNLCSTNISSKDQIHLNYRSKSSTLNDISTIKAKSKSKSKNGSSNNDIKNSDSLKLHKDDVKSVDDSFFGQLKQPLYNWLSDPSHSSTRKINRYLLPASLYLIGMCFLTFVGLYALKDTIFKSILKIGEIFKLDLFCDHLVTGDNGSPVAESVGININSLNSGIDNSLAAIYRNPPLAILLDIVMIMFKSITFPLSYIFYYILGKSQGPNHFYSQSTGKTIKNQLFKDNEYMNSGNESKNSDSKADTKSGSGRTELRKFHEQINKLNRRLDVTNDLLNKVLQMYGNERNLEHYF</sequence>
<comment type="subcellular location">
    <subcellularLocation>
        <location evidence="1">Membrane</location>
        <topology evidence="1">Single-pass membrane protein</topology>
    </subcellularLocation>
</comment>
<keyword evidence="3 7" id="KW-0812">Transmembrane</keyword>
<feature type="compositionally biased region" description="Polar residues" evidence="6">
    <location>
        <begin position="265"/>
        <end position="284"/>
    </location>
</feature>
<feature type="compositionally biased region" description="Basic and acidic residues" evidence="6">
    <location>
        <begin position="10"/>
        <end position="19"/>
    </location>
</feature>
<organism evidence="10 11">
    <name type="scientific">Smittium culicis</name>
    <dbReference type="NCBI Taxonomy" id="133412"/>
    <lineage>
        <taxon>Eukaryota</taxon>
        <taxon>Fungi</taxon>
        <taxon>Fungi incertae sedis</taxon>
        <taxon>Zoopagomycota</taxon>
        <taxon>Kickxellomycotina</taxon>
        <taxon>Harpellomycetes</taxon>
        <taxon>Harpellales</taxon>
        <taxon>Legeriomycetaceae</taxon>
        <taxon>Smittium</taxon>
    </lineage>
</organism>
<dbReference type="Pfam" id="PF02893">
    <property type="entry name" value="GRAM"/>
    <property type="match status" value="1"/>
</dbReference>
<dbReference type="Pfam" id="PF16016">
    <property type="entry name" value="VASt"/>
    <property type="match status" value="1"/>
</dbReference>
<gene>
    <name evidence="9" type="ORF">AYI70_g11202</name>
    <name evidence="10" type="ORF">AYI70_g1784</name>
</gene>
<proteinExistence type="inferred from homology"/>
<evidence type="ECO:0000259" key="8">
    <source>
        <dbReference type="PROSITE" id="PS51778"/>
    </source>
</evidence>
<evidence type="ECO:0000313" key="9">
    <source>
        <dbReference type="EMBL" id="OMJ08975.1"/>
    </source>
</evidence>
<keyword evidence="5 7" id="KW-0472">Membrane</keyword>
<dbReference type="InterPro" id="IPR031968">
    <property type="entry name" value="VASt"/>
</dbReference>
<protein>
    <submittedName>
        <fullName evidence="10">Putative membrane protein</fullName>
    </submittedName>
</protein>
<feature type="region of interest" description="Disordered" evidence="6">
    <location>
        <begin position="262"/>
        <end position="284"/>
    </location>
</feature>
<evidence type="ECO:0000256" key="3">
    <source>
        <dbReference type="ARBA" id="ARBA00022692"/>
    </source>
</evidence>
<evidence type="ECO:0000313" key="10">
    <source>
        <dbReference type="EMBL" id="OMJ24143.1"/>
    </source>
</evidence>
<feature type="compositionally biased region" description="Polar residues" evidence="6">
    <location>
        <begin position="308"/>
        <end position="331"/>
    </location>
</feature>
<dbReference type="CDD" id="cd13220">
    <property type="entry name" value="PH-GRAM_GRAMDC"/>
    <property type="match status" value="1"/>
</dbReference>
<dbReference type="GO" id="GO:0005886">
    <property type="term" value="C:plasma membrane"/>
    <property type="evidence" value="ECO:0007669"/>
    <property type="project" value="TreeGrafter"/>
</dbReference>
<evidence type="ECO:0000256" key="5">
    <source>
        <dbReference type="ARBA" id="ARBA00023136"/>
    </source>
</evidence>
<dbReference type="GO" id="GO:0140268">
    <property type="term" value="C:endoplasmic reticulum-plasma membrane contact site"/>
    <property type="evidence" value="ECO:0007669"/>
    <property type="project" value="TreeGrafter"/>
</dbReference>
<feature type="domain" description="VASt" evidence="8">
    <location>
        <begin position="461"/>
        <end position="671"/>
    </location>
</feature>
<reference evidence="10 11" key="1">
    <citation type="submission" date="2017-01" db="EMBL/GenBank/DDBJ databases">
        <authorList>
            <person name="Mah S.A."/>
            <person name="Swanson W.J."/>
            <person name="Moy G.W."/>
            <person name="Vacquier V.D."/>
        </authorList>
    </citation>
    <scope>NUCLEOTIDE SEQUENCE [LARGE SCALE GENOMIC DNA]</scope>
    <source>
        <strain evidence="10 11">GSMNP</strain>
    </source>
</reference>
<evidence type="ECO:0000313" key="11">
    <source>
        <dbReference type="Proteomes" id="UP000187283"/>
    </source>
</evidence>
<dbReference type="PANTHER" id="PTHR23319:SF4">
    <property type="entry name" value="GRAM DOMAIN CONTAINING 1B, ISOFORM E"/>
    <property type="match status" value="1"/>
</dbReference>
<dbReference type="GO" id="GO:0005789">
    <property type="term" value="C:endoplasmic reticulum membrane"/>
    <property type="evidence" value="ECO:0007669"/>
    <property type="project" value="TreeGrafter"/>
</dbReference>
<dbReference type="EMBL" id="LSSN01005617">
    <property type="protein sequence ID" value="OMJ08975.1"/>
    <property type="molecule type" value="Genomic_DNA"/>
</dbReference>
<comment type="caution">
    <text evidence="10">The sequence shown here is derived from an EMBL/GenBank/DDBJ whole genome shotgun (WGS) entry which is preliminary data.</text>
</comment>
<dbReference type="PROSITE" id="PS51778">
    <property type="entry name" value="VAST"/>
    <property type="match status" value="1"/>
</dbReference>
<feature type="region of interest" description="Disordered" evidence="6">
    <location>
        <begin position="1"/>
        <end position="23"/>
    </location>
</feature>
<dbReference type="GO" id="GO:0032934">
    <property type="term" value="F:sterol binding"/>
    <property type="evidence" value="ECO:0007669"/>
    <property type="project" value="TreeGrafter"/>
</dbReference>
<evidence type="ECO:0000256" key="1">
    <source>
        <dbReference type="ARBA" id="ARBA00004167"/>
    </source>
</evidence>